<dbReference type="SUPFAM" id="SSF52540">
    <property type="entry name" value="P-loop containing nucleoside triphosphate hydrolases"/>
    <property type="match status" value="1"/>
</dbReference>
<dbReference type="OrthoDB" id="3201900at2"/>
<sequence>MKLKDVLLRDPGQTRLANNGQARLVDDRDTEKAMLELREELKSFVCEGQYADGMIKILRAFLNGGTSLPGAWVSGFYGSGKSHLLKMLCHLWQNTAFPDGATARALVPSLPDEVKELLKELDTQGKRAGGLLAAAGAMPNGGTDAVRLTILSVILRAVGLPEQYAPARFCLWLEEQGKLDHIRDAVKAAGKDFNAELNSLYVSPLIANALMSAIPDLATGPGQVRLLLREQFPQKLTDITTTEFLDAARAALRLRGHDGQIPLTLLVLDEVQQYIGTVHDRSVLVSEVAEAVSKQMNGRVMIVGAGQSALSSAPHLQRLMDRFTVRVPLSDIDVETVTRKVLLQKKPAALGNVRSTLDTHAGEVSRQLSGTRIQEGPEDRAVIVDDYPILPVRRRFFEECFRQLDAGGTQSQLRSQLRIVHDALHKRADRNLGTLIPADELYEALAPELVNTGILLREINERILQVRKDVGDLAARICGVVFLINRLKREAGMDTGIRSTKEHIADLLVDDLTADNGRLRADVDEMLKRLVDRGDLMPVDEEYRLQTREGTEWDREFRAQQNRAAADTSTVYFRREQLIGAEFESAIKGVQLLQGDAKELRKLAIHRGDTPPPAETSVIQVWMRDGWTSTEKQAQDAARAAGNESPTIFVFIPRAHPDALRDGIRDMIAAKATLDAKGIPSTKEGEEAKLSMDSRLSIATKAVQTLVKEIVGQTKVYQGGGNEVMRLTVADQIEAAAEDSLVRLFPRFKEADSGHWETVFKRAREGADNPFQVVGHAGALETHPVCQQVLTTIGAGRSGSDIRKELQAPPLGWPKEAIDAALVALHSAGVVTAVANGEVIAPKHLDHNRIPKADFRKEGFTLSATQKLALRKLYQLLGVPNAAEQLAANAPEFLSKLKGLGAEAGGAAPLPASPDTKDIADIEHLAGNERLNAIHAKAADFTARIEAWTALKELKDKRLPAWTVLDRLSGHARGLDGAKDPLEQVETIRDKRLLLDGTDHVTPVRAALAALLREEVGTLHAAHLKAHRAAEAELAGNVLWGRLAADQQASILADVGLTAPADPNLSSDETLLQHLDRKPLPTARAEIDAVAGRVQRALEKAAKLLEPKVRMVMLERTTLKTPEEVEAWLAKARATLTDALGDGPVMVS</sequence>
<keyword evidence="1" id="KW-0614">Plasmid</keyword>
<geneLocation type="plasmid" evidence="1 2">
    <name>AZO_p1</name>
</geneLocation>
<reference evidence="2" key="1">
    <citation type="journal article" date="2011" name="PLoS Genet.">
        <title>Azospirillum genomes reveal transition of bacteria from aquatic to terrestrial environments.</title>
        <authorList>
            <person name="Wisniewski-Dye F."/>
            <person name="Borziak K."/>
            <person name="Khalsa-Moyers G."/>
            <person name="Alexandre G."/>
            <person name="Sukharnikov L.O."/>
            <person name="Wuichet K."/>
            <person name="Hurst G.B."/>
            <person name="McDonald W.H."/>
            <person name="Robertson J.S."/>
            <person name="Barbe V."/>
            <person name="Calteau A."/>
            <person name="Rouy Z."/>
            <person name="Mangenot S."/>
            <person name="Prigent-Combaret C."/>
            <person name="Normand P."/>
            <person name="Boyer M."/>
            <person name="Siguier P."/>
            <person name="Dessaux Y."/>
            <person name="Elmerich C."/>
            <person name="Condemine G."/>
            <person name="Krishnen G."/>
            <person name="Kennedy I."/>
            <person name="Paterson A.H."/>
            <person name="Gonzalez V."/>
            <person name="Mavingui P."/>
            <person name="Zhulin I.B."/>
        </authorList>
    </citation>
    <scope>NUCLEOTIDE SEQUENCE [LARGE SCALE GENOMIC DNA]</scope>
    <source>
        <strain evidence="2">4B</strain>
    </source>
</reference>
<evidence type="ECO:0000313" key="2">
    <source>
        <dbReference type="Proteomes" id="UP000005667"/>
    </source>
</evidence>
<evidence type="ECO:0000313" key="1">
    <source>
        <dbReference type="EMBL" id="CBS88460.1"/>
    </source>
</evidence>
<dbReference type="InterPro" id="IPR047679">
    <property type="entry name" value="BREX_BrxC"/>
</dbReference>
<dbReference type="InterPro" id="IPR027417">
    <property type="entry name" value="P-loop_NTPase"/>
</dbReference>
<gene>
    <name evidence="1" type="ordered locus">AZOLI_p10156</name>
</gene>
<dbReference type="RefSeq" id="WP_014187927.1">
    <property type="nucleotide sequence ID" value="NC_016585.1"/>
</dbReference>
<dbReference type="Proteomes" id="UP000005667">
    <property type="component" value="Plasmid AZO_p1"/>
</dbReference>
<accession>G7ZB63</accession>
<dbReference type="HOGENOM" id="CLU_275690_0_0_5"/>
<organism evidence="1 2">
    <name type="scientific">Azospirillum lipoferum (strain 4B)</name>
    <dbReference type="NCBI Taxonomy" id="862719"/>
    <lineage>
        <taxon>Bacteria</taxon>
        <taxon>Pseudomonadati</taxon>
        <taxon>Pseudomonadota</taxon>
        <taxon>Alphaproteobacteria</taxon>
        <taxon>Rhodospirillales</taxon>
        <taxon>Azospirillaceae</taxon>
        <taxon>Azospirillum</taxon>
    </lineage>
</organism>
<evidence type="ECO:0008006" key="3">
    <source>
        <dbReference type="Google" id="ProtNLM"/>
    </source>
</evidence>
<name>G7ZB63_AZOL4</name>
<dbReference type="EMBL" id="FQ311869">
    <property type="protein sequence ID" value="CBS88460.1"/>
    <property type="molecule type" value="Genomic_DNA"/>
</dbReference>
<dbReference type="NCBIfam" id="NF033441">
    <property type="entry name" value="BREX_BrxC"/>
    <property type="match status" value="1"/>
</dbReference>
<protein>
    <recommendedName>
        <fullName evidence="3">BREX system P-loop protein BrxC</fullName>
    </recommendedName>
</protein>
<dbReference type="KEGG" id="ali:AZOLI_p10156"/>
<dbReference type="AlphaFoldDB" id="G7ZB63"/>
<proteinExistence type="predicted"/>
<keyword evidence="2" id="KW-1185">Reference proteome</keyword>